<evidence type="ECO:0000256" key="1">
    <source>
        <dbReference type="SAM" id="SignalP"/>
    </source>
</evidence>
<gene>
    <name evidence="2" type="ORF">DC20_06260</name>
</gene>
<evidence type="ECO:0008006" key="4">
    <source>
        <dbReference type="Google" id="ProtNLM"/>
    </source>
</evidence>
<keyword evidence="1" id="KW-0732">Signal</keyword>
<reference evidence="2 3" key="1">
    <citation type="submission" date="2015-08" db="EMBL/GenBank/DDBJ databases">
        <title>Complete genome sequence of Rufibacter tibetensis strain 1351t, a radiation-resistant bacterium from tibet plateau.</title>
        <authorList>
            <person name="Dai J."/>
        </authorList>
    </citation>
    <scope>NUCLEOTIDE SEQUENCE [LARGE SCALE GENOMIC DNA]</scope>
    <source>
        <strain evidence="2 3">1351</strain>
    </source>
</reference>
<dbReference type="Proteomes" id="UP000061382">
    <property type="component" value="Chromosome"/>
</dbReference>
<keyword evidence="3" id="KW-1185">Reference proteome</keyword>
<dbReference type="EMBL" id="CP012643">
    <property type="protein sequence ID" value="ALI98642.1"/>
    <property type="molecule type" value="Genomic_DNA"/>
</dbReference>
<name>A0A0P0CHE0_9BACT</name>
<protein>
    <recommendedName>
        <fullName evidence="4">Outer membrane protein beta-barrel domain-containing protein</fullName>
    </recommendedName>
</protein>
<dbReference type="AlphaFoldDB" id="A0A0P0CHE0"/>
<evidence type="ECO:0000313" key="2">
    <source>
        <dbReference type="EMBL" id="ALI98642.1"/>
    </source>
</evidence>
<sequence>MRQLYLLCLLLCLAFSLSVNAQNASDSAYQTASSDKVDRPKNSWYAPDYVVVQHAGLIGILAAGFGYDFGKHDRTNAELMYGFTPNYGFKNTTHTFTTRIYYQSNPKPLFKDFQISWIKAGTGISMTIGEQFETFFPKKYPEGYYIWPTATRILPFVGSAVRREFKGKNRPVFGEFYGEIGTSDVMIVDKYRNKGISVPDILNLAIGVRVSL</sequence>
<accession>A0A0P0CHE0</accession>
<organism evidence="2 3">
    <name type="scientific">Rufibacter tibetensis</name>
    <dbReference type="NCBI Taxonomy" id="512763"/>
    <lineage>
        <taxon>Bacteria</taxon>
        <taxon>Pseudomonadati</taxon>
        <taxon>Bacteroidota</taxon>
        <taxon>Cytophagia</taxon>
        <taxon>Cytophagales</taxon>
        <taxon>Hymenobacteraceae</taxon>
        <taxon>Rufibacter</taxon>
    </lineage>
</organism>
<dbReference type="KEGG" id="rti:DC20_06260"/>
<dbReference type="PATRIC" id="fig|512763.3.peg.1385"/>
<dbReference type="RefSeq" id="WP_062543043.1">
    <property type="nucleotide sequence ID" value="NZ_CP012643.1"/>
</dbReference>
<feature type="chain" id="PRO_5006042596" description="Outer membrane protein beta-barrel domain-containing protein" evidence="1">
    <location>
        <begin position="22"/>
        <end position="212"/>
    </location>
</feature>
<feature type="signal peptide" evidence="1">
    <location>
        <begin position="1"/>
        <end position="21"/>
    </location>
</feature>
<dbReference type="STRING" id="512763.DC20_06260"/>
<proteinExistence type="predicted"/>
<evidence type="ECO:0000313" key="3">
    <source>
        <dbReference type="Proteomes" id="UP000061382"/>
    </source>
</evidence>
<dbReference type="OrthoDB" id="5381546at2"/>